<dbReference type="Gene3D" id="1.25.40.390">
    <property type="match status" value="1"/>
</dbReference>
<keyword evidence="1" id="KW-0449">Lipoprotein</keyword>
<sequence length="508" mass="56540">MGILSFGLLLGCTEDFEELNVDQTKLASLGAEEYPFLFSKAQSSSSYAFWRYQVAQNLFADLYAQYYATTATYFPSDRNVIRMDWMQWHWRPIYTDAVPQLKVLLRELDPASPEYAMASVTWVYAFHRLTDYYGPVPYFQAGEPLESVPYDPQEQIYDDFFKRLDAAQDVFAANAGDNAFGSFDLIYGGDVDQWLKFTNSLRLRLALRISEVDPARARAEAEAAVASGVLEDPADDALMFKTEAGTDVNGLAGISVWNEFRMSASMESTLKGYEDPRLGVYFQPVNEDGGYEGLRNGLTPAQLGDPQNLAQNNSNVGDRWVTGGGSAWARKGATPQNIMHAAEAYFNRAEGALNGWNMGGTAEELYNAGIEASMIQWGITDAAAIAAYQESEATPVAPNDFLNSPPVFNIPIDFADDEQMQRRQIATQKWLALYPDGIEAWANLRRTDMPDLYPVANSENSNLPDGGRPNRIPFIDYEKNTNAEAVQAAVGLLKGPDNVTTRLWWDVD</sequence>
<protein>
    <submittedName>
        <fullName evidence="1">SusD/RagB family nutrient-binding outer membrane lipoprotein</fullName>
    </submittedName>
</protein>
<accession>A0A2G0CKE0</accession>
<dbReference type="OrthoDB" id="725917at2"/>
<dbReference type="Pfam" id="PF12741">
    <property type="entry name" value="SusD-like"/>
    <property type="match status" value="1"/>
</dbReference>
<gene>
    <name evidence="1" type="ORF">CGL56_05275</name>
</gene>
<evidence type="ECO:0000313" key="1">
    <source>
        <dbReference type="EMBL" id="PHL00444.1"/>
    </source>
</evidence>
<dbReference type="Proteomes" id="UP000226437">
    <property type="component" value="Unassembled WGS sequence"/>
</dbReference>
<dbReference type="SUPFAM" id="SSF48452">
    <property type="entry name" value="TPR-like"/>
    <property type="match status" value="1"/>
</dbReference>
<comment type="caution">
    <text evidence="1">The sequence shown here is derived from an EMBL/GenBank/DDBJ whole genome shotgun (WGS) entry which is preliminary data.</text>
</comment>
<dbReference type="AlphaFoldDB" id="A0A2G0CKE0"/>
<keyword evidence="2" id="KW-1185">Reference proteome</keyword>
<organism evidence="1 2">
    <name type="scientific">Neolewinella marina</name>
    <dbReference type="NCBI Taxonomy" id="438751"/>
    <lineage>
        <taxon>Bacteria</taxon>
        <taxon>Pseudomonadati</taxon>
        <taxon>Bacteroidota</taxon>
        <taxon>Saprospiria</taxon>
        <taxon>Saprospirales</taxon>
        <taxon>Lewinellaceae</taxon>
        <taxon>Neolewinella</taxon>
    </lineage>
</organism>
<evidence type="ECO:0000313" key="2">
    <source>
        <dbReference type="Proteomes" id="UP000226437"/>
    </source>
</evidence>
<proteinExistence type="predicted"/>
<dbReference type="EMBL" id="PDLO01000001">
    <property type="protein sequence ID" value="PHL00444.1"/>
    <property type="molecule type" value="Genomic_DNA"/>
</dbReference>
<dbReference type="InterPro" id="IPR011990">
    <property type="entry name" value="TPR-like_helical_dom_sf"/>
</dbReference>
<dbReference type="InterPro" id="IPR024302">
    <property type="entry name" value="SusD-like"/>
</dbReference>
<name>A0A2G0CKE0_9BACT</name>
<reference evidence="1 2" key="1">
    <citation type="submission" date="2017-10" db="EMBL/GenBank/DDBJ databases">
        <title>The draft genome sequence of Lewinella marina KCTC 32374.</title>
        <authorList>
            <person name="Wang K."/>
        </authorList>
    </citation>
    <scope>NUCLEOTIDE SEQUENCE [LARGE SCALE GENOMIC DNA]</scope>
    <source>
        <strain evidence="1 2">MKG-38</strain>
    </source>
</reference>